<keyword evidence="4 5" id="KW-0472">Membrane</keyword>
<reference evidence="7" key="1">
    <citation type="submission" date="2023-06" db="EMBL/GenBank/DDBJ databases">
        <title>Genome sequence of Methancorpusculaceae sp. Ag1.</title>
        <authorList>
            <person name="Protasov E."/>
            <person name="Platt K."/>
            <person name="Poehlein A."/>
            <person name="Daniel R."/>
            <person name="Brune A."/>
        </authorList>
    </citation>
    <scope>NUCLEOTIDE SEQUENCE</scope>
    <source>
        <strain evidence="7">Ag1</strain>
    </source>
</reference>
<keyword evidence="2 5" id="KW-0812">Transmembrane</keyword>
<dbReference type="GO" id="GO:0006865">
    <property type="term" value="P:amino acid transport"/>
    <property type="evidence" value="ECO:0007669"/>
    <property type="project" value="InterPro"/>
</dbReference>
<keyword evidence="3 5" id="KW-1133">Transmembrane helix</keyword>
<dbReference type="PANTHER" id="PTHR30483">
    <property type="entry name" value="LEUCINE-SPECIFIC-BINDING PROTEIN"/>
    <property type="match status" value="1"/>
</dbReference>
<dbReference type="Pfam" id="PF01094">
    <property type="entry name" value="ANF_receptor"/>
    <property type="match status" value="1"/>
</dbReference>
<dbReference type="SUPFAM" id="SSF53822">
    <property type="entry name" value="Periplasmic binding protein-like I"/>
    <property type="match status" value="1"/>
</dbReference>
<dbReference type="PANTHER" id="PTHR30483:SF6">
    <property type="entry name" value="PERIPLASMIC BINDING PROTEIN OF ABC TRANSPORTER FOR NATURAL AMINO ACIDS"/>
    <property type="match status" value="1"/>
</dbReference>
<evidence type="ECO:0000256" key="5">
    <source>
        <dbReference type="SAM" id="Phobius"/>
    </source>
</evidence>
<evidence type="ECO:0000256" key="2">
    <source>
        <dbReference type="ARBA" id="ARBA00022692"/>
    </source>
</evidence>
<organism evidence="7 8">
    <name type="scientific">Methanorbis furvi</name>
    <dbReference type="NCBI Taxonomy" id="3028299"/>
    <lineage>
        <taxon>Archaea</taxon>
        <taxon>Methanobacteriati</taxon>
        <taxon>Methanobacteriota</taxon>
        <taxon>Stenosarchaea group</taxon>
        <taxon>Methanomicrobia</taxon>
        <taxon>Methanomicrobiales</taxon>
        <taxon>Methanocorpusculaceae</taxon>
        <taxon>Methanorbis</taxon>
    </lineage>
</organism>
<proteinExistence type="predicted"/>
<dbReference type="GO" id="GO:0016020">
    <property type="term" value="C:membrane"/>
    <property type="evidence" value="ECO:0007669"/>
    <property type="project" value="UniProtKB-SubCell"/>
</dbReference>
<evidence type="ECO:0000313" key="7">
    <source>
        <dbReference type="EMBL" id="MDV0441129.1"/>
    </source>
</evidence>
<dbReference type="AlphaFoldDB" id="A0AAE4MBJ7"/>
<dbReference type="RefSeq" id="WP_338093521.1">
    <property type="nucleotide sequence ID" value="NZ_JAWDKA010000001.1"/>
</dbReference>
<dbReference type="InterPro" id="IPR051010">
    <property type="entry name" value="BCAA_transport"/>
</dbReference>
<name>A0AAE4MBJ7_9EURY</name>
<protein>
    <submittedName>
        <fullName evidence="7">Leucine-, isoleucine-, valine-, threonine-, and alanine-binding protein</fullName>
    </submittedName>
</protein>
<evidence type="ECO:0000256" key="1">
    <source>
        <dbReference type="ARBA" id="ARBA00004370"/>
    </source>
</evidence>
<dbReference type="EMBL" id="JAWDKA010000001">
    <property type="protein sequence ID" value="MDV0441129.1"/>
    <property type="molecule type" value="Genomic_DNA"/>
</dbReference>
<dbReference type="InterPro" id="IPR001828">
    <property type="entry name" value="ANF_lig-bd_rcpt"/>
</dbReference>
<dbReference type="PRINTS" id="PR00337">
    <property type="entry name" value="LEUILEVALBP"/>
</dbReference>
<sequence>MSGSHHNKPPRTKWTNLIDVVLIVIMIVLFVIVFHPFGTTLSEPFPEDEVVIAAMLPLEGPLRDFGVEYQHGIEMAVEDVNAAGGIRGVPLRVEYFNDKGDENISVSQINEIRDRGIPIMIGAIGSGNSIAIAPYAQAYDILMLSPGSTAAALTSFQDAYRTVSSDVYQGGGMTKILGGVDGVDSVVVFYLGNQYGKSLLSSFEHDVDYYLPMTSVTKIEVDENKPIDTAEVTSVMKQANPNAVVLIVYPDQGIDIMQAANAAGLDPIWFGSDTMTSHDVPVEVGEYSEGMVGFTQAHRLTTPSFGERYLETYNETTSISFPVSYGYDAVMLLATCIADGGYSYEGVKDSLDKIRYVGIVGPRVFDENGDVQPAYDLMVIRDGSWQSLKWNEILTYDYNLSH</sequence>
<evidence type="ECO:0000256" key="3">
    <source>
        <dbReference type="ARBA" id="ARBA00022989"/>
    </source>
</evidence>
<comment type="caution">
    <text evidence="7">The sequence shown here is derived from an EMBL/GenBank/DDBJ whole genome shotgun (WGS) entry which is preliminary data.</text>
</comment>
<dbReference type="InterPro" id="IPR028082">
    <property type="entry name" value="Peripla_BP_I"/>
</dbReference>
<feature type="transmembrane region" description="Helical" evidence="5">
    <location>
        <begin position="20"/>
        <end position="38"/>
    </location>
</feature>
<evidence type="ECO:0000256" key="4">
    <source>
        <dbReference type="ARBA" id="ARBA00023136"/>
    </source>
</evidence>
<dbReference type="InterPro" id="IPR000709">
    <property type="entry name" value="Leu_Ile_Val-bd"/>
</dbReference>
<gene>
    <name evidence="7" type="primary">braC</name>
    <name evidence="7" type="ORF">McpAg1_03080</name>
</gene>
<evidence type="ECO:0000259" key="6">
    <source>
        <dbReference type="Pfam" id="PF01094"/>
    </source>
</evidence>
<evidence type="ECO:0000313" key="8">
    <source>
        <dbReference type="Proteomes" id="UP001273136"/>
    </source>
</evidence>
<keyword evidence="8" id="KW-1185">Reference proteome</keyword>
<accession>A0AAE4MBJ7</accession>
<comment type="subcellular location">
    <subcellularLocation>
        <location evidence="1">Membrane</location>
    </subcellularLocation>
</comment>
<dbReference type="Gene3D" id="3.40.50.2300">
    <property type="match status" value="2"/>
</dbReference>
<feature type="domain" description="Receptor ligand binding region" evidence="6">
    <location>
        <begin position="72"/>
        <end position="378"/>
    </location>
</feature>
<dbReference type="Proteomes" id="UP001273136">
    <property type="component" value="Unassembled WGS sequence"/>
</dbReference>